<evidence type="ECO:0000256" key="5">
    <source>
        <dbReference type="ARBA" id="ARBA00022777"/>
    </source>
</evidence>
<dbReference type="OrthoDB" id="9801651at2"/>
<evidence type="ECO:0000256" key="1">
    <source>
        <dbReference type="ARBA" id="ARBA00000085"/>
    </source>
</evidence>
<feature type="domain" description="PAS" evidence="8">
    <location>
        <begin position="715"/>
        <end position="760"/>
    </location>
</feature>
<dbReference type="SUPFAM" id="SSF47384">
    <property type="entry name" value="Homodimeric domain of signal transducing histidine kinase"/>
    <property type="match status" value="1"/>
</dbReference>
<accession>A0A2S4M0E1</accession>
<feature type="region of interest" description="Disordered" evidence="6">
    <location>
        <begin position="410"/>
        <end position="460"/>
    </location>
</feature>
<comment type="catalytic activity">
    <reaction evidence="1">
        <text>ATP + protein L-histidine = ADP + protein N-phospho-L-histidine.</text>
        <dbReference type="EC" id="2.7.13.3"/>
    </reaction>
</comment>
<dbReference type="InterPro" id="IPR004358">
    <property type="entry name" value="Sig_transdc_His_kin-like_C"/>
</dbReference>
<evidence type="ECO:0000313" key="9">
    <source>
        <dbReference type="EMBL" id="POR48085.1"/>
    </source>
</evidence>
<sequence length="1083" mass="113463">MSEAGQDWARLGAAAAQDAGLVSFANGGAVLLWDAEAGRPGFADAGARALLGGDGLSANLPAPTRQRLALLAGGLAPRDGIRLERLRLTSGFSATMITCGCRLLTAPDGREVLAIAVPSGEMRRLGVAVPAAIPGAESAAATATPAPAPVVPPLAPATPRRALLRFLWNSDATGRLTSVSPDFAELAGPQAAAALPGRNWAQIIGHDLIDRDGGLAQRLASGTTWSGHHVLWRTELPQEGARVELSAAPFLDAARQFAGFRGFGLARLTEREPFPDTAIAETPADEIEPDAPETVNAELEAEQNPVVATELPAAMEPVTVEAPAAPVAEAETMEETESATPVAANAGPAAEQSPVVAAELPAAMEPVTIEAAAAPVAGAEAVEEIEAPATEPAEAEFGSALEADEAALDAEGHEAAAEAPEPIPAAKDETRAPEDTKAAEAAAPAVSEGPAPGGNIVPLRNGHLASVRPVLEPSKPNLSSAERNAFREIAKALGARIAGDDEISPRLPPVAPLRLKESGEQPPAPAAEPRDQDAALGRHLAELAPAELPAPTQAPTEPAMEVGSETARQRQPNSHADVLDKLPIAVLVNRGDEALYANRTLLDLLDYADLDDLKAGGNVSRLIKEASRTDGGAMILIDRLNHLISVNAVLSSVSWLGEAATLMAFRHADGGGEVKVLTPEEAEEAELAAEFAAEDEESAARVNALRLDVDARESRISELVAMLDTATDGVVTVDERGRVLSLNKTAEALFGYDQREVTGELFTLLFAAESHAPALDYLEGLKGGGVASVMNDGREVVGRVRQGGKIPLFMTMGQITEGSERRFCAVLRDITAWKKTEGELVEARKAAEKASAQKSDVLAKISHEIRTPLNAIIGFAEVMAEERFGPIGNERYKEYLRDIHQSGGYVISLVNDLLDLAKIEAGKLDLDFVSVNLNEIALSTVALLQPEAQRGRVVLRSGLSPKLPPVVADQRSIRQIVINLLSNAVKFTDAGGQVIVSTALGDQGEAILRVRDTGIGMDDNELALALEPFRQVPTTRRKGGTGLGLPLTKALVEANRAAMSITSVKKEGTLVEVTFPPQRVLAG</sequence>
<dbReference type="PANTHER" id="PTHR43047">
    <property type="entry name" value="TWO-COMPONENT HISTIDINE PROTEIN KINASE"/>
    <property type="match status" value="1"/>
</dbReference>
<dbReference type="CDD" id="cd00130">
    <property type="entry name" value="PAS"/>
    <property type="match status" value="1"/>
</dbReference>
<feature type="domain" description="Histidine kinase" evidence="7">
    <location>
        <begin position="860"/>
        <end position="1079"/>
    </location>
</feature>
<dbReference type="PROSITE" id="PS50112">
    <property type="entry name" value="PAS"/>
    <property type="match status" value="1"/>
</dbReference>
<dbReference type="PANTHER" id="PTHR43047:SF72">
    <property type="entry name" value="OSMOSENSING HISTIDINE PROTEIN KINASE SLN1"/>
    <property type="match status" value="1"/>
</dbReference>
<dbReference type="Gene3D" id="1.10.287.130">
    <property type="match status" value="1"/>
</dbReference>
<dbReference type="PRINTS" id="PR00344">
    <property type="entry name" value="BCTRLSENSOR"/>
</dbReference>
<evidence type="ECO:0000259" key="8">
    <source>
        <dbReference type="PROSITE" id="PS50112"/>
    </source>
</evidence>
<keyword evidence="10" id="KW-1185">Reference proteome</keyword>
<dbReference type="SUPFAM" id="SSF55874">
    <property type="entry name" value="ATPase domain of HSP90 chaperone/DNA topoisomerase II/histidine kinase"/>
    <property type="match status" value="1"/>
</dbReference>
<dbReference type="InterPro" id="IPR036097">
    <property type="entry name" value="HisK_dim/P_sf"/>
</dbReference>
<dbReference type="InterPro" id="IPR005467">
    <property type="entry name" value="His_kinase_dom"/>
</dbReference>
<keyword evidence="4" id="KW-0808">Transferase</keyword>
<reference evidence="9 10" key="1">
    <citation type="submission" date="2018-01" db="EMBL/GenBank/DDBJ databases">
        <title>Genomic Encyclopedia of Type Strains, Phase III (KMG-III): the genomes of soil and plant-associated and newly described type strains.</title>
        <authorList>
            <person name="Whitman W."/>
        </authorList>
    </citation>
    <scope>NUCLEOTIDE SEQUENCE [LARGE SCALE GENOMIC DNA]</scope>
    <source>
        <strain evidence="9 10">1131</strain>
    </source>
</reference>
<evidence type="ECO:0000256" key="4">
    <source>
        <dbReference type="ARBA" id="ARBA00022679"/>
    </source>
</evidence>
<evidence type="ECO:0000259" key="7">
    <source>
        <dbReference type="PROSITE" id="PS50109"/>
    </source>
</evidence>
<evidence type="ECO:0000256" key="6">
    <source>
        <dbReference type="SAM" id="MobiDB-lite"/>
    </source>
</evidence>
<dbReference type="InterPro" id="IPR036890">
    <property type="entry name" value="HATPase_C_sf"/>
</dbReference>
<dbReference type="CDD" id="cd00082">
    <property type="entry name" value="HisKA"/>
    <property type="match status" value="1"/>
</dbReference>
<evidence type="ECO:0000313" key="10">
    <source>
        <dbReference type="Proteomes" id="UP000236919"/>
    </source>
</evidence>
<dbReference type="GO" id="GO:0000155">
    <property type="term" value="F:phosphorelay sensor kinase activity"/>
    <property type="evidence" value="ECO:0007669"/>
    <property type="project" value="InterPro"/>
</dbReference>
<proteinExistence type="predicted"/>
<feature type="compositionally biased region" description="Low complexity" evidence="6">
    <location>
        <begin position="547"/>
        <end position="559"/>
    </location>
</feature>
<dbReference type="InterPro" id="IPR000014">
    <property type="entry name" value="PAS"/>
</dbReference>
<dbReference type="NCBIfam" id="TIGR00229">
    <property type="entry name" value="sensory_box"/>
    <property type="match status" value="1"/>
</dbReference>
<dbReference type="EC" id="2.7.13.3" evidence="2"/>
<dbReference type="EMBL" id="PQFZ01000016">
    <property type="protein sequence ID" value="POR48085.1"/>
    <property type="molecule type" value="Genomic_DNA"/>
</dbReference>
<feature type="region of interest" description="Disordered" evidence="6">
    <location>
        <begin position="500"/>
        <end position="532"/>
    </location>
</feature>
<evidence type="ECO:0000256" key="2">
    <source>
        <dbReference type="ARBA" id="ARBA00012438"/>
    </source>
</evidence>
<dbReference type="Pfam" id="PF00989">
    <property type="entry name" value="PAS"/>
    <property type="match status" value="1"/>
</dbReference>
<evidence type="ECO:0000256" key="3">
    <source>
        <dbReference type="ARBA" id="ARBA00022553"/>
    </source>
</evidence>
<dbReference type="Pfam" id="PF00512">
    <property type="entry name" value="HisKA"/>
    <property type="match status" value="1"/>
</dbReference>
<dbReference type="InterPro" id="IPR003594">
    <property type="entry name" value="HATPase_dom"/>
</dbReference>
<dbReference type="Gene3D" id="3.30.450.20">
    <property type="entry name" value="PAS domain"/>
    <property type="match status" value="1"/>
</dbReference>
<gene>
    <name evidence="9" type="ORF">CYD53_116110</name>
</gene>
<organism evidence="9 10">
    <name type="scientific">Bosea psychrotolerans</name>
    <dbReference type="NCBI Taxonomy" id="1871628"/>
    <lineage>
        <taxon>Bacteria</taxon>
        <taxon>Pseudomonadati</taxon>
        <taxon>Pseudomonadota</taxon>
        <taxon>Alphaproteobacteria</taxon>
        <taxon>Hyphomicrobiales</taxon>
        <taxon>Boseaceae</taxon>
        <taxon>Bosea</taxon>
    </lineage>
</organism>
<feature type="compositionally biased region" description="Low complexity" evidence="6">
    <location>
        <begin position="439"/>
        <end position="454"/>
    </location>
</feature>
<comment type="caution">
    <text evidence="9">The sequence shown here is derived from an EMBL/GenBank/DDBJ whole genome shotgun (WGS) entry which is preliminary data.</text>
</comment>
<dbReference type="PROSITE" id="PS50109">
    <property type="entry name" value="HIS_KIN"/>
    <property type="match status" value="1"/>
</dbReference>
<dbReference type="SUPFAM" id="SSF55785">
    <property type="entry name" value="PYP-like sensor domain (PAS domain)"/>
    <property type="match status" value="1"/>
</dbReference>
<dbReference type="GO" id="GO:0006355">
    <property type="term" value="P:regulation of DNA-templated transcription"/>
    <property type="evidence" value="ECO:0007669"/>
    <property type="project" value="InterPro"/>
</dbReference>
<dbReference type="Proteomes" id="UP000236919">
    <property type="component" value="Unassembled WGS sequence"/>
</dbReference>
<dbReference type="Gene3D" id="3.30.565.10">
    <property type="entry name" value="Histidine kinase-like ATPase, C-terminal domain"/>
    <property type="match status" value="1"/>
</dbReference>
<dbReference type="SMART" id="SM00387">
    <property type="entry name" value="HATPase_c"/>
    <property type="match status" value="1"/>
</dbReference>
<feature type="region of interest" description="Disordered" evidence="6">
    <location>
        <begin position="547"/>
        <end position="575"/>
    </location>
</feature>
<name>A0A2S4M0E1_9HYPH</name>
<dbReference type="GO" id="GO:0005886">
    <property type="term" value="C:plasma membrane"/>
    <property type="evidence" value="ECO:0007669"/>
    <property type="project" value="TreeGrafter"/>
</dbReference>
<dbReference type="RefSeq" id="WP_103720354.1">
    <property type="nucleotide sequence ID" value="NZ_PQFZ01000016.1"/>
</dbReference>
<protein>
    <recommendedName>
        <fullName evidence="2">histidine kinase</fullName>
        <ecNumber evidence="2">2.7.13.3</ecNumber>
    </recommendedName>
</protein>
<keyword evidence="3" id="KW-0597">Phosphoprotein</keyword>
<dbReference type="InterPro" id="IPR013767">
    <property type="entry name" value="PAS_fold"/>
</dbReference>
<dbReference type="Pfam" id="PF02518">
    <property type="entry name" value="HATPase_c"/>
    <property type="match status" value="1"/>
</dbReference>
<keyword evidence="5 9" id="KW-0418">Kinase</keyword>
<dbReference type="GO" id="GO:0009927">
    <property type="term" value="F:histidine phosphotransfer kinase activity"/>
    <property type="evidence" value="ECO:0007669"/>
    <property type="project" value="TreeGrafter"/>
</dbReference>
<dbReference type="InterPro" id="IPR035965">
    <property type="entry name" value="PAS-like_dom_sf"/>
</dbReference>
<dbReference type="SMART" id="SM00091">
    <property type="entry name" value="PAS"/>
    <property type="match status" value="2"/>
</dbReference>
<feature type="compositionally biased region" description="Basic and acidic residues" evidence="6">
    <location>
        <begin position="426"/>
        <end position="438"/>
    </location>
</feature>
<dbReference type="AlphaFoldDB" id="A0A2S4M0E1"/>
<dbReference type="SMART" id="SM00388">
    <property type="entry name" value="HisKA"/>
    <property type="match status" value="1"/>
</dbReference>
<dbReference type="InterPro" id="IPR003661">
    <property type="entry name" value="HisK_dim/P_dom"/>
</dbReference>